<dbReference type="AlphaFoldDB" id="A0A8C3IZ26"/>
<evidence type="ECO:0000313" key="2">
    <source>
        <dbReference type="Ensembl" id="ENSCPBP00000041345.1"/>
    </source>
</evidence>
<feature type="region of interest" description="Disordered" evidence="1">
    <location>
        <begin position="1"/>
        <end position="22"/>
    </location>
</feature>
<dbReference type="Proteomes" id="UP000694380">
    <property type="component" value="Unplaced"/>
</dbReference>
<sequence length="95" mass="10537">MKVSSFGAIQSPSSGPGTNKLQQHCKQQWKIIFSCDTLNTFPRPEEELWLLNVMRTDHSRLLSDIRSAGLTENSLRSAPAPSTQIPSSQWGPNPT</sequence>
<accession>A0A8C3IZ26</accession>
<name>A0A8C3IZ26_CHRPI</name>
<organism evidence="2 3">
    <name type="scientific">Chrysemys picta bellii</name>
    <name type="common">Western painted turtle</name>
    <name type="synonym">Emys bellii</name>
    <dbReference type="NCBI Taxonomy" id="8478"/>
    <lineage>
        <taxon>Eukaryota</taxon>
        <taxon>Metazoa</taxon>
        <taxon>Chordata</taxon>
        <taxon>Craniata</taxon>
        <taxon>Vertebrata</taxon>
        <taxon>Euteleostomi</taxon>
        <taxon>Archelosauria</taxon>
        <taxon>Testudinata</taxon>
        <taxon>Testudines</taxon>
        <taxon>Cryptodira</taxon>
        <taxon>Durocryptodira</taxon>
        <taxon>Testudinoidea</taxon>
        <taxon>Emydidae</taxon>
        <taxon>Chrysemys</taxon>
    </lineage>
</organism>
<reference evidence="2" key="1">
    <citation type="submission" date="2025-08" db="UniProtKB">
        <authorList>
            <consortium name="Ensembl"/>
        </authorList>
    </citation>
    <scope>IDENTIFICATION</scope>
</reference>
<dbReference type="Ensembl" id="ENSCPBT00000048471.1">
    <property type="protein sequence ID" value="ENSCPBP00000041345.1"/>
    <property type="gene ID" value="ENSCPBG00000028365.1"/>
</dbReference>
<evidence type="ECO:0000313" key="3">
    <source>
        <dbReference type="Proteomes" id="UP000694380"/>
    </source>
</evidence>
<feature type="compositionally biased region" description="Polar residues" evidence="1">
    <location>
        <begin position="7"/>
        <end position="22"/>
    </location>
</feature>
<keyword evidence="3" id="KW-1185">Reference proteome</keyword>
<reference evidence="2" key="2">
    <citation type="submission" date="2025-09" db="UniProtKB">
        <authorList>
            <consortium name="Ensembl"/>
        </authorList>
    </citation>
    <scope>IDENTIFICATION</scope>
</reference>
<evidence type="ECO:0000256" key="1">
    <source>
        <dbReference type="SAM" id="MobiDB-lite"/>
    </source>
</evidence>
<feature type="region of interest" description="Disordered" evidence="1">
    <location>
        <begin position="71"/>
        <end position="95"/>
    </location>
</feature>
<proteinExistence type="predicted"/>
<protein>
    <submittedName>
        <fullName evidence="2">Uncharacterized protein</fullName>
    </submittedName>
</protein>